<organism evidence="2 3">
    <name type="scientific">Edaphobacter modestus</name>
    <dbReference type="NCBI Taxonomy" id="388466"/>
    <lineage>
        <taxon>Bacteria</taxon>
        <taxon>Pseudomonadati</taxon>
        <taxon>Acidobacteriota</taxon>
        <taxon>Terriglobia</taxon>
        <taxon>Terriglobales</taxon>
        <taxon>Acidobacteriaceae</taxon>
        <taxon>Edaphobacter</taxon>
    </lineage>
</organism>
<dbReference type="EMBL" id="SHKW01000001">
    <property type="protein sequence ID" value="RZU40337.1"/>
    <property type="molecule type" value="Genomic_DNA"/>
</dbReference>
<dbReference type="Proteomes" id="UP000292958">
    <property type="component" value="Unassembled WGS sequence"/>
</dbReference>
<protein>
    <submittedName>
        <fullName evidence="2">Metallo-beta-lactamase superfamily protein</fullName>
    </submittedName>
</protein>
<dbReference type="InterPro" id="IPR036866">
    <property type="entry name" value="RibonucZ/Hydroxyglut_hydro"/>
</dbReference>
<comment type="caution">
    <text evidence="2">The sequence shown here is derived from an EMBL/GenBank/DDBJ whole genome shotgun (WGS) entry which is preliminary data.</text>
</comment>
<accession>A0A4Q7YRK3</accession>
<gene>
    <name evidence="2" type="ORF">BDD14_1786</name>
</gene>
<dbReference type="InterPro" id="IPR052159">
    <property type="entry name" value="Competence_DNA_uptake"/>
</dbReference>
<sequence length="436" mass="48668">MKLTAFQSDKGDCLLMETADGAHRMLIDGGMRDSYSAHVAPTLGKLREAGKKMDVVYISHIDQDHIAGVLRLLDDEVEWRIHEHLIANGNPGHRAPKSPRPPEIGQIWHNSFHEQVGKNAGPVEDMLAATAEILSGANHPVLREIAQDRRDLATSIPEAMRVSSRIRHGQLNIPLNPEFNGKLMLVQDGRSAIKLGSIKLNLIGPFEKDLKKLREEWNDWLRANRERVKQIRQQARADEDALADSSLSQLFGPMESVANDLGASELALAKILGNRKNVTTPNLASLMFMALDEKHTVLLTGDGHWEDILAGLEHHGAFDSNNKLHVTVLKVQHHGSEHNIKRTFCDRVSADNYVFCGNGEHENPDLDVIQEIFDRRMVNDTSRFKFWFNSSSAASTDEGGVEHMKAVERLTRKLINNSVGRLKANFLTVGSSVRIL</sequence>
<dbReference type="Gene3D" id="3.60.15.10">
    <property type="entry name" value="Ribonuclease Z/Hydroxyacylglutathione hydrolase-like"/>
    <property type="match status" value="1"/>
</dbReference>
<dbReference type="AlphaFoldDB" id="A0A4Q7YRK3"/>
<proteinExistence type="predicted"/>
<dbReference type="Pfam" id="PF00753">
    <property type="entry name" value="Lactamase_B"/>
    <property type="match status" value="1"/>
</dbReference>
<keyword evidence="3" id="KW-1185">Reference proteome</keyword>
<name>A0A4Q7YRK3_9BACT</name>
<dbReference type="InterPro" id="IPR001279">
    <property type="entry name" value="Metallo-B-lactamas"/>
</dbReference>
<feature type="domain" description="Metallo-beta-lactamase" evidence="1">
    <location>
        <begin position="11"/>
        <end position="75"/>
    </location>
</feature>
<dbReference type="PANTHER" id="PTHR30619:SF1">
    <property type="entry name" value="RECOMBINATION PROTEIN 2"/>
    <property type="match status" value="1"/>
</dbReference>
<dbReference type="RefSeq" id="WP_130418418.1">
    <property type="nucleotide sequence ID" value="NZ_SHKW01000001.1"/>
</dbReference>
<reference evidence="2 3" key="1">
    <citation type="submission" date="2019-02" db="EMBL/GenBank/DDBJ databases">
        <title>Genomic Encyclopedia of Archaeal and Bacterial Type Strains, Phase II (KMG-II): from individual species to whole genera.</title>
        <authorList>
            <person name="Goeker M."/>
        </authorList>
    </citation>
    <scope>NUCLEOTIDE SEQUENCE [LARGE SCALE GENOMIC DNA]</scope>
    <source>
        <strain evidence="2 3">DSM 18101</strain>
    </source>
</reference>
<dbReference type="SUPFAM" id="SSF56281">
    <property type="entry name" value="Metallo-hydrolase/oxidoreductase"/>
    <property type="match status" value="1"/>
</dbReference>
<dbReference type="OrthoDB" id="262909at2"/>
<evidence type="ECO:0000259" key="1">
    <source>
        <dbReference type="Pfam" id="PF00753"/>
    </source>
</evidence>
<evidence type="ECO:0000313" key="3">
    <source>
        <dbReference type="Proteomes" id="UP000292958"/>
    </source>
</evidence>
<dbReference type="PANTHER" id="PTHR30619">
    <property type="entry name" value="DNA INTERNALIZATION/COMPETENCE PROTEIN COMEC/REC2"/>
    <property type="match status" value="1"/>
</dbReference>
<evidence type="ECO:0000313" key="2">
    <source>
        <dbReference type="EMBL" id="RZU40337.1"/>
    </source>
</evidence>